<keyword evidence="2" id="KW-1185">Reference proteome</keyword>
<evidence type="ECO:0000313" key="2">
    <source>
        <dbReference type="Proteomes" id="UP001629392"/>
    </source>
</evidence>
<dbReference type="Proteomes" id="UP001629392">
    <property type="component" value="Unassembled WGS sequence"/>
</dbReference>
<organism evidence="1 2">
    <name type="scientific">Paraburkholderia strydomiana</name>
    <dbReference type="NCBI Taxonomy" id="1245417"/>
    <lineage>
        <taxon>Bacteria</taxon>
        <taxon>Pseudomonadati</taxon>
        <taxon>Pseudomonadota</taxon>
        <taxon>Betaproteobacteria</taxon>
        <taxon>Burkholderiales</taxon>
        <taxon>Burkholderiaceae</taxon>
        <taxon>Paraburkholderia</taxon>
    </lineage>
</organism>
<evidence type="ECO:0000313" key="1">
    <source>
        <dbReference type="EMBL" id="MFM0717712.1"/>
    </source>
</evidence>
<evidence type="ECO:0008006" key="3">
    <source>
        <dbReference type="Google" id="ProtNLM"/>
    </source>
</evidence>
<proteinExistence type="predicted"/>
<sequence>MNIRYRRRLQLSVEGTGILVLCGALFSLHSRTSPAANESALPKAVDLSPEALANVKLQFDVRVKPTGIQQVMKRLFAICAFAIVLTGCATQSQSRHPTGNRQTSHGTVVDYDGVPCRNQNMHVKSPICLFPRTLTSLN</sequence>
<accession>A0ABW9EED1</accession>
<protein>
    <recommendedName>
        <fullName evidence="3">Lipoprotein</fullName>
    </recommendedName>
</protein>
<reference evidence="1 2" key="1">
    <citation type="journal article" date="2024" name="Chem. Sci.">
        <title>Discovery of megapolipeptins by genome mining of a Burkholderiales bacteria collection.</title>
        <authorList>
            <person name="Paulo B.S."/>
            <person name="Recchia M.J.J."/>
            <person name="Lee S."/>
            <person name="Fergusson C.H."/>
            <person name="Romanowski S.B."/>
            <person name="Hernandez A."/>
            <person name="Krull N."/>
            <person name="Liu D.Y."/>
            <person name="Cavanagh H."/>
            <person name="Bos A."/>
            <person name="Gray C.A."/>
            <person name="Murphy B.T."/>
            <person name="Linington R.G."/>
            <person name="Eustaquio A.S."/>
        </authorList>
    </citation>
    <scope>NUCLEOTIDE SEQUENCE [LARGE SCALE GENOMIC DNA]</scope>
    <source>
        <strain evidence="1 2">RL17-350-BIC-E</strain>
    </source>
</reference>
<dbReference type="RefSeq" id="WP_408153491.1">
    <property type="nucleotide sequence ID" value="NZ_JAQQCL010000010.1"/>
</dbReference>
<comment type="caution">
    <text evidence="1">The sequence shown here is derived from an EMBL/GenBank/DDBJ whole genome shotgun (WGS) entry which is preliminary data.</text>
</comment>
<dbReference type="EMBL" id="JAQQCL010000010">
    <property type="protein sequence ID" value="MFM0717712.1"/>
    <property type="molecule type" value="Genomic_DNA"/>
</dbReference>
<gene>
    <name evidence="1" type="ORF">PQQ73_15365</name>
</gene>
<name>A0ABW9EED1_9BURK</name>